<evidence type="ECO:0000256" key="2">
    <source>
        <dbReference type="ARBA" id="ARBA00022741"/>
    </source>
</evidence>
<evidence type="ECO:0000256" key="4">
    <source>
        <dbReference type="RuleBase" id="RU003330"/>
    </source>
</evidence>
<evidence type="ECO:0000313" key="5">
    <source>
        <dbReference type="EMBL" id="KAF1916795.1"/>
    </source>
</evidence>
<dbReference type="GO" id="GO:0019205">
    <property type="term" value="F:nucleobase-containing compound kinase activity"/>
    <property type="evidence" value="ECO:0007669"/>
    <property type="project" value="InterPro"/>
</dbReference>
<name>A0A6A5QMF1_AMPQU</name>
<dbReference type="InterPro" id="IPR027417">
    <property type="entry name" value="P-loop_NTPase"/>
</dbReference>
<dbReference type="AlphaFoldDB" id="A0A6A5QMF1"/>
<dbReference type="GO" id="GO:0016787">
    <property type="term" value="F:hydrolase activity"/>
    <property type="evidence" value="ECO:0007669"/>
    <property type="project" value="UniProtKB-KW"/>
</dbReference>
<dbReference type="Gene3D" id="3.40.50.300">
    <property type="entry name" value="P-loop containing nucleotide triphosphate hydrolases"/>
    <property type="match status" value="1"/>
</dbReference>
<comment type="similarity">
    <text evidence="4">Belongs to the adenylate kinase family.</text>
</comment>
<evidence type="ECO:0000256" key="1">
    <source>
        <dbReference type="ARBA" id="ARBA00022679"/>
    </source>
</evidence>
<reference evidence="5" key="1">
    <citation type="journal article" date="2020" name="Stud. Mycol.">
        <title>101 Dothideomycetes genomes: a test case for predicting lifestyles and emergence of pathogens.</title>
        <authorList>
            <person name="Haridas S."/>
            <person name="Albert R."/>
            <person name="Binder M."/>
            <person name="Bloem J."/>
            <person name="Labutti K."/>
            <person name="Salamov A."/>
            <person name="Andreopoulos B."/>
            <person name="Baker S."/>
            <person name="Barry K."/>
            <person name="Bills G."/>
            <person name="Bluhm B."/>
            <person name="Cannon C."/>
            <person name="Castanera R."/>
            <person name="Culley D."/>
            <person name="Daum C."/>
            <person name="Ezra D."/>
            <person name="Gonzalez J."/>
            <person name="Henrissat B."/>
            <person name="Kuo A."/>
            <person name="Liang C."/>
            <person name="Lipzen A."/>
            <person name="Lutzoni F."/>
            <person name="Magnuson J."/>
            <person name="Mondo S."/>
            <person name="Nolan M."/>
            <person name="Ohm R."/>
            <person name="Pangilinan J."/>
            <person name="Park H.-J."/>
            <person name="Ramirez L."/>
            <person name="Alfaro M."/>
            <person name="Sun H."/>
            <person name="Tritt A."/>
            <person name="Yoshinaga Y."/>
            <person name="Zwiers L.-H."/>
            <person name="Turgeon B."/>
            <person name="Goodwin S."/>
            <person name="Spatafora J."/>
            <person name="Crous P."/>
            <person name="Grigoriev I."/>
        </authorList>
    </citation>
    <scope>NUCLEOTIDE SEQUENCE</scope>
    <source>
        <strain evidence="5">HMLAC05119</strain>
    </source>
</reference>
<sequence>MSTVIKHKSPLFIFVLGPPCSGKSTLCNALSKFHNFAHFSIGAEMRQLTSVNPTGPAALIRPTLTAEEIATFTGCVQANTLAPMHSTPKYVKERLFGVGAGDIETKEGVLVDGFPRDAGRWRCFTDTMKGQWKPSEGAVVVVLHVSRDVARERYEKRARAGDEFDKRFDEHKEKIGETVMAMRHDGVSVIEVDVRKDEEIDGLVRRVESMVGWKQAVEKRNLRNSNAYSSWTSIW</sequence>
<evidence type="ECO:0000313" key="6">
    <source>
        <dbReference type="Proteomes" id="UP000800096"/>
    </source>
</evidence>
<proteinExistence type="inferred from homology"/>
<dbReference type="PRINTS" id="PR00094">
    <property type="entry name" value="ADENYLTKNASE"/>
</dbReference>
<dbReference type="Pfam" id="PF13207">
    <property type="entry name" value="AAA_17"/>
    <property type="match status" value="1"/>
</dbReference>
<dbReference type="Proteomes" id="UP000800096">
    <property type="component" value="Unassembled WGS sequence"/>
</dbReference>
<accession>A0A6A5QMF1</accession>
<keyword evidence="2" id="KW-0547">Nucleotide-binding</keyword>
<keyword evidence="5" id="KW-0378">Hydrolase</keyword>
<dbReference type="OrthoDB" id="442176at2759"/>
<keyword evidence="6" id="KW-1185">Reference proteome</keyword>
<dbReference type="GO" id="GO:0006139">
    <property type="term" value="P:nucleobase-containing compound metabolic process"/>
    <property type="evidence" value="ECO:0007669"/>
    <property type="project" value="InterPro"/>
</dbReference>
<gene>
    <name evidence="5" type="ORF">BDU57DRAFT_575079</name>
</gene>
<organism evidence="5 6">
    <name type="scientific">Ampelomyces quisqualis</name>
    <name type="common">Powdery mildew agent</name>
    <dbReference type="NCBI Taxonomy" id="50730"/>
    <lineage>
        <taxon>Eukaryota</taxon>
        <taxon>Fungi</taxon>
        <taxon>Dikarya</taxon>
        <taxon>Ascomycota</taxon>
        <taxon>Pezizomycotina</taxon>
        <taxon>Dothideomycetes</taxon>
        <taxon>Pleosporomycetidae</taxon>
        <taxon>Pleosporales</taxon>
        <taxon>Pleosporineae</taxon>
        <taxon>Phaeosphaeriaceae</taxon>
        <taxon>Ampelomyces</taxon>
    </lineage>
</organism>
<dbReference type="InterPro" id="IPR000850">
    <property type="entry name" value="Adenylat/UMP-CMP_kin"/>
</dbReference>
<dbReference type="EMBL" id="ML979135">
    <property type="protein sequence ID" value="KAF1916795.1"/>
    <property type="molecule type" value="Genomic_DNA"/>
</dbReference>
<keyword evidence="1 4" id="KW-0808">Transferase</keyword>
<evidence type="ECO:0000256" key="3">
    <source>
        <dbReference type="ARBA" id="ARBA00022777"/>
    </source>
</evidence>
<keyword evidence="3 4" id="KW-0418">Kinase</keyword>
<dbReference type="SUPFAM" id="SSF52540">
    <property type="entry name" value="P-loop containing nucleoside triphosphate hydrolases"/>
    <property type="match status" value="1"/>
</dbReference>
<dbReference type="GO" id="GO:0005524">
    <property type="term" value="F:ATP binding"/>
    <property type="evidence" value="ECO:0007669"/>
    <property type="project" value="InterPro"/>
</dbReference>
<protein>
    <submittedName>
        <fullName evidence="5">P-loop containing nucleoside triphosphate hydrolase protein</fullName>
    </submittedName>
</protein>
<dbReference type="PANTHER" id="PTHR23359">
    <property type="entry name" value="NUCLEOTIDE KINASE"/>
    <property type="match status" value="1"/>
</dbReference>